<dbReference type="Gene3D" id="1.20.58.80">
    <property type="entry name" value="Phosphotransferase system, lactose/cellobiose-type IIA subunit"/>
    <property type="match status" value="1"/>
</dbReference>
<evidence type="ECO:0000256" key="1">
    <source>
        <dbReference type="ARBA" id="ARBA00009085"/>
    </source>
</evidence>
<evidence type="ECO:0000313" key="5">
    <source>
        <dbReference type="EMBL" id="WPA97241.1"/>
    </source>
</evidence>
<evidence type="ECO:0000313" key="4">
    <source>
        <dbReference type="EMBL" id="PIB01433.1"/>
    </source>
</evidence>
<feature type="region of interest" description="Disordered" evidence="2">
    <location>
        <begin position="607"/>
        <end position="657"/>
    </location>
</feature>
<dbReference type="InterPro" id="IPR028889">
    <property type="entry name" value="USP"/>
</dbReference>
<evidence type="ECO:0000256" key="2">
    <source>
        <dbReference type="SAM" id="MobiDB-lite"/>
    </source>
</evidence>
<dbReference type="InterPro" id="IPR036873">
    <property type="entry name" value="Rhodanese-like_dom_sf"/>
</dbReference>
<feature type="compositionally biased region" description="Polar residues" evidence="2">
    <location>
        <begin position="167"/>
        <end position="176"/>
    </location>
</feature>
<gene>
    <name evidence="4" type="ORF">CB0940_01791</name>
    <name evidence="5" type="ORF">RHO25_001850</name>
</gene>
<feature type="region of interest" description="Disordered" evidence="2">
    <location>
        <begin position="291"/>
        <end position="331"/>
    </location>
</feature>
<dbReference type="SMART" id="SM00450">
    <property type="entry name" value="RHOD"/>
    <property type="match status" value="1"/>
</dbReference>
<dbReference type="Gene3D" id="3.90.70.10">
    <property type="entry name" value="Cysteine proteinases"/>
    <property type="match status" value="1"/>
</dbReference>
<feature type="compositionally biased region" description="Polar residues" evidence="2">
    <location>
        <begin position="296"/>
        <end position="308"/>
    </location>
</feature>
<sequence>MSAAPPLPPAPPSRHVESSGHHSGMGTGNGPSNGQLNTSAQAAGGGSSGNGGGERVYSHITDLQAEALASLSSNGQSITQLLASAEKSFNDAKFKIDYRRPDMAFVDYLRASEIAVEVVPRHRDYIHFIHDQHGQQKLQVLQRRITGLADQFASIKQIIVNNNSRYGTVPRSQRQNAGEVLGVENGSPKPSGHKAKPSVSPKPDNLQGRPISAIGGRTPQPMGQDLDDRFAKLRISGSNTPGSRASLSSLPAASMPSASDYGGASGALPSRVKPQGPRSMLLDTELAVAMPKAPSPTYSPARNMQTTGDIAPPRHSVRSLAPSRKSTLTSNPYAVNSVAPAETHEPAAARSNGAPPVPLPRRKSVHMPKETRITAEKLYDYLERFNIMLIDCRSRMDFDQGHIYSRNVICVEPVGLQQGMSAEQLAEKLILSPDDEQDIFHNRDQYDLVVYYDNDTKSETFLSRPHNEAEQHLKCLHEALYDFNQEKKLQRPPIILVGGIEAWIDLVGNAALVSTATQTRAKPGRPLQRRLAIRDGQQRLPKQRLRDYNPLDAEEEQKWRDRAQSESVPEASSFAQHEANEGESDDTDEILRFPNIDEFNARFPDAGTLAAQPPARPASTPVSSGFDVPKYPPTPEHSVYPHPPPPARPPPAAPRVSYTGVSDRAVSQSTPIPRTSSQLLPYVPQRYLAQNLRLPKTGIQNFGNTCYMNATLQALSATTPLTIMMLDDQYKRLVQKDNWKGSRGLLPEIYANTVRSLWARDVDYIKPTTLLTFCGRLNSTFKDPNQQQDAQEFFSFIVDCLHEDFNAVWSKNPLRVLTDQEEAKRERMPALVVAKTEWGRYVHRENSFLTSLFYGQHSSRLRCSHCNFTSTTYEAWALLQVEIPDARDAQLQDCLRAHFRDELLDKENQWSCPKCKTPRRAAKKLTMTRAPPFLVVALKRFKSNARGDQRKLRTAVRFPLTGLDMEEFILPQPSPQEAQEIARNYGQDALKVEDSLTPPYVYDAYAVVRHLGDSTRSGHYTALVRDKARSCWRHFNDTRYQDFQPENMRPDQALDNEQAYLLFYQRRPVNEANGK</sequence>
<dbReference type="InterPro" id="IPR050185">
    <property type="entry name" value="Ub_carboxyl-term_hydrolase"/>
</dbReference>
<dbReference type="SUPFAM" id="SSF52821">
    <property type="entry name" value="Rhodanese/Cell cycle control phosphatase"/>
    <property type="match status" value="1"/>
</dbReference>
<dbReference type="EMBL" id="LKMD01000100">
    <property type="protein sequence ID" value="PIB01433.1"/>
    <property type="molecule type" value="Genomic_DNA"/>
</dbReference>
<feature type="region of interest" description="Disordered" evidence="2">
    <location>
        <begin position="343"/>
        <end position="363"/>
    </location>
</feature>
<reference evidence="5 7" key="2">
    <citation type="submission" date="2023-09" db="EMBL/GenBank/DDBJ databases">
        <title>Complete-Gapless Cercospora beticola genome.</title>
        <authorList>
            <person name="Wyatt N.A."/>
            <person name="Spanner R.E."/>
            <person name="Bolton M.D."/>
        </authorList>
    </citation>
    <scope>NUCLEOTIDE SEQUENCE [LARGE SCALE GENOMIC DNA]</scope>
    <source>
        <strain evidence="5">Cb09-40</strain>
    </source>
</reference>
<organism evidence="4 6">
    <name type="scientific">Cercospora beticola</name>
    <name type="common">Sugarbeet leaf spot fungus</name>
    <dbReference type="NCBI Taxonomy" id="122368"/>
    <lineage>
        <taxon>Eukaryota</taxon>
        <taxon>Fungi</taxon>
        <taxon>Dikarya</taxon>
        <taxon>Ascomycota</taxon>
        <taxon>Pezizomycotina</taxon>
        <taxon>Dothideomycetes</taxon>
        <taxon>Dothideomycetidae</taxon>
        <taxon>Mycosphaerellales</taxon>
        <taxon>Mycosphaerellaceae</taxon>
        <taxon>Cercospora</taxon>
    </lineage>
</organism>
<dbReference type="Proteomes" id="UP001302367">
    <property type="component" value="Chromosome 1"/>
</dbReference>
<comment type="similarity">
    <text evidence="1">Belongs to the peptidase C19 family.</text>
</comment>
<name>A0A2G5IAC3_CERBT</name>
<dbReference type="PROSITE" id="PS00972">
    <property type="entry name" value="USP_1"/>
    <property type="match status" value="1"/>
</dbReference>
<keyword evidence="4" id="KW-0378">Hydrolase</keyword>
<feature type="compositionally biased region" description="Gly residues" evidence="2">
    <location>
        <begin position="43"/>
        <end position="54"/>
    </location>
</feature>
<dbReference type="GO" id="GO:0016579">
    <property type="term" value="P:protein deubiquitination"/>
    <property type="evidence" value="ECO:0007669"/>
    <property type="project" value="InterPro"/>
</dbReference>
<dbReference type="PANTHER" id="PTHR21646:SF23">
    <property type="entry name" value="UBIQUITIN CARBOXYL-TERMINAL HYDROLASE USP2"/>
    <property type="match status" value="1"/>
</dbReference>
<proteinExistence type="inferred from homology"/>
<dbReference type="InterPro" id="IPR001763">
    <property type="entry name" value="Rhodanese-like_dom"/>
</dbReference>
<feature type="region of interest" description="Disordered" evidence="2">
    <location>
        <begin position="1"/>
        <end position="56"/>
    </location>
</feature>
<feature type="region of interest" description="Disordered" evidence="2">
    <location>
        <begin position="167"/>
        <end position="277"/>
    </location>
</feature>
<dbReference type="EMBL" id="CP134184">
    <property type="protein sequence ID" value="WPA97241.1"/>
    <property type="molecule type" value="Genomic_DNA"/>
</dbReference>
<dbReference type="InterPro" id="IPR018200">
    <property type="entry name" value="USP_CS"/>
</dbReference>
<evidence type="ECO:0000313" key="6">
    <source>
        <dbReference type="Proteomes" id="UP000230605"/>
    </source>
</evidence>
<dbReference type="InterPro" id="IPR001394">
    <property type="entry name" value="Peptidase_C19_UCH"/>
</dbReference>
<dbReference type="GO" id="GO:0004843">
    <property type="term" value="F:cysteine-type deubiquitinase activity"/>
    <property type="evidence" value="ECO:0007669"/>
    <property type="project" value="InterPro"/>
</dbReference>
<reference evidence="4 6" key="1">
    <citation type="submission" date="2015-10" db="EMBL/GenBank/DDBJ databases">
        <title>The cercosporin biosynthetic gene cluster was horizontally transferred to several fungal lineages and shown to be expanded in Cercospora beticola based on microsynteny with recipient genomes.</title>
        <authorList>
            <person name="De Jonge R."/>
            <person name="Ebert M.K."/>
            <person name="Suttle J.C."/>
            <person name="Jurick Ii W.M."/>
            <person name="Secor G.A."/>
            <person name="Thomma B.P."/>
            <person name="Van De Peer Y."/>
            <person name="Bolton M.D."/>
        </authorList>
    </citation>
    <scope>NUCLEOTIDE SEQUENCE [LARGE SCALE GENOMIC DNA]</scope>
    <source>
        <strain evidence="4 6">09-40</strain>
    </source>
</reference>
<dbReference type="OrthoDB" id="292964at2759"/>
<protein>
    <submittedName>
        <fullName evidence="4">Ubiquitin carboxyl-terminal hydrolase 4</fullName>
    </submittedName>
</protein>
<dbReference type="Gene3D" id="3.40.250.10">
    <property type="entry name" value="Rhodanese-like domain"/>
    <property type="match status" value="1"/>
</dbReference>
<dbReference type="AlphaFoldDB" id="A0A2G5IAC3"/>
<feature type="region of interest" description="Disordered" evidence="2">
    <location>
        <begin position="519"/>
        <end position="587"/>
    </location>
</feature>
<accession>A0A2G5IAC3</accession>
<feature type="compositionally biased region" description="Pro residues" evidence="2">
    <location>
        <begin position="630"/>
        <end position="653"/>
    </location>
</feature>
<keyword evidence="7" id="KW-1185">Reference proteome</keyword>
<evidence type="ECO:0000259" key="3">
    <source>
        <dbReference type="PROSITE" id="PS50235"/>
    </source>
</evidence>
<dbReference type="PROSITE" id="PS50235">
    <property type="entry name" value="USP_3"/>
    <property type="match status" value="1"/>
</dbReference>
<dbReference type="PANTHER" id="PTHR21646">
    <property type="entry name" value="UBIQUITIN CARBOXYL-TERMINAL HYDROLASE"/>
    <property type="match status" value="1"/>
</dbReference>
<feature type="compositionally biased region" description="Pro residues" evidence="2">
    <location>
        <begin position="1"/>
        <end position="12"/>
    </location>
</feature>
<feature type="compositionally biased region" description="Low complexity" evidence="2">
    <location>
        <begin position="243"/>
        <end position="259"/>
    </location>
</feature>
<dbReference type="Pfam" id="PF00581">
    <property type="entry name" value="Rhodanese"/>
    <property type="match status" value="1"/>
</dbReference>
<dbReference type="SUPFAM" id="SSF54001">
    <property type="entry name" value="Cysteine proteinases"/>
    <property type="match status" value="1"/>
</dbReference>
<dbReference type="InterPro" id="IPR038765">
    <property type="entry name" value="Papain-like_cys_pep_sf"/>
</dbReference>
<dbReference type="CDD" id="cd02674">
    <property type="entry name" value="Peptidase_C19R"/>
    <property type="match status" value="1"/>
</dbReference>
<dbReference type="Pfam" id="PF00443">
    <property type="entry name" value="UCH"/>
    <property type="match status" value="1"/>
</dbReference>
<feature type="domain" description="USP" evidence="3">
    <location>
        <begin position="697"/>
        <end position="1067"/>
    </location>
</feature>
<dbReference type="Proteomes" id="UP000230605">
    <property type="component" value="Chromosome 1"/>
</dbReference>
<evidence type="ECO:0000313" key="7">
    <source>
        <dbReference type="Proteomes" id="UP001302367"/>
    </source>
</evidence>